<dbReference type="PANTHER" id="PTHR19918:SF8">
    <property type="entry name" value="FI02843P"/>
    <property type="match status" value="1"/>
</dbReference>
<feature type="domain" description="CDC20/Fizzy WD40" evidence="9">
    <location>
        <begin position="177"/>
        <end position="476"/>
    </location>
</feature>
<evidence type="ECO:0000256" key="1">
    <source>
        <dbReference type="ARBA" id="ARBA00006445"/>
    </source>
</evidence>
<dbReference type="InterPro" id="IPR033010">
    <property type="entry name" value="Cdc20/Fizzy"/>
</dbReference>
<dbReference type="Proteomes" id="UP000046392">
    <property type="component" value="Unplaced"/>
</dbReference>
<evidence type="ECO:0000256" key="8">
    <source>
        <dbReference type="SAM" id="MobiDB-lite"/>
    </source>
</evidence>
<dbReference type="PROSITE" id="PS50294">
    <property type="entry name" value="WD_REPEATS_REGION"/>
    <property type="match status" value="2"/>
</dbReference>
<dbReference type="GO" id="GO:0051301">
    <property type="term" value="P:cell division"/>
    <property type="evidence" value="ECO:0007669"/>
    <property type="project" value="UniProtKB-KW"/>
</dbReference>
<evidence type="ECO:0000313" key="11">
    <source>
        <dbReference type="WBParaSite" id="SPAL_0000484400.1"/>
    </source>
</evidence>
<feature type="repeat" description="WD" evidence="7">
    <location>
        <begin position="306"/>
        <end position="338"/>
    </location>
</feature>
<dbReference type="InterPro" id="IPR001680">
    <property type="entry name" value="WD40_rpt"/>
</dbReference>
<dbReference type="InterPro" id="IPR011047">
    <property type="entry name" value="Quinoprotein_ADH-like_sf"/>
</dbReference>
<dbReference type="WBParaSite" id="SPAL_0000484400.1">
    <property type="protein sequence ID" value="SPAL_0000484400.1"/>
    <property type="gene ID" value="SPAL_0000484400"/>
</dbReference>
<keyword evidence="5" id="KW-0498">Mitosis</keyword>
<dbReference type="Gene3D" id="2.130.10.10">
    <property type="entry name" value="YVTN repeat-like/Quinoprotein amine dehydrogenase"/>
    <property type="match status" value="1"/>
</dbReference>
<keyword evidence="6" id="KW-0131">Cell cycle</keyword>
<protein>
    <submittedName>
        <fullName evidence="11">WD_REPEATS_REGION domain-containing protein</fullName>
    </submittedName>
</protein>
<evidence type="ECO:0000256" key="4">
    <source>
        <dbReference type="ARBA" id="ARBA00022737"/>
    </source>
</evidence>
<dbReference type="PROSITE" id="PS50082">
    <property type="entry name" value="WD_REPEATS_2"/>
    <property type="match status" value="2"/>
</dbReference>
<keyword evidence="4" id="KW-0677">Repeat</keyword>
<reference evidence="11" key="1">
    <citation type="submission" date="2017-02" db="UniProtKB">
        <authorList>
            <consortium name="WormBaseParasite"/>
        </authorList>
    </citation>
    <scope>IDENTIFICATION</scope>
</reference>
<dbReference type="GO" id="GO:1905786">
    <property type="term" value="P:positive regulation of anaphase-promoting complex-dependent catabolic process"/>
    <property type="evidence" value="ECO:0007669"/>
    <property type="project" value="TreeGrafter"/>
</dbReference>
<organism evidence="10 11">
    <name type="scientific">Strongyloides papillosus</name>
    <name type="common">Intestinal threadworm</name>
    <dbReference type="NCBI Taxonomy" id="174720"/>
    <lineage>
        <taxon>Eukaryota</taxon>
        <taxon>Metazoa</taxon>
        <taxon>Ecdysozoa</taxon>
        <taxon>Nematoda</taxon>
        <taxon>Chromadorea</taxon>
        <taxon>Rhabditida</taxon>
        <taxon>Tylenchina</taxon>
        <taxon>Panagrolaimomorpha</taxon>
        <taxon>Strongyloidoidea</taxon>
        <taxon>Strongyloididae</taxon>
        <taxon>Strongyloides</taxon>
    </lineage>
</organism>
<evidence type="ECO:0000313" key="10">
    <source>
        <dbReference type="Proteomes" id="UP000046392"/>
    </source>
</evidence>
<sequence>MKVSVKSEVSLTSTASSSSTVVKKGLVSRNVKRVLNSSNASLINVSQFLCQGDRYIPRRDDELFDYSNHSLVNRPRQKLNGTQNNGQGQATEPLTPPRFLDENNENLVLKNYIRGKPDEKLSEPEKIWVYKGISVPQAPVGHMSRQKVLYSGPLNPSSSMKKTLKKRHYPSSEIRILDAPNLFDDFYSIPIHWGYNNQLAVSLTHDIYVYVPVDGESYCLFSIDEGPDYISSVQYSNSAQYLSVGVSDGRIHIIDVESKRKIRSMRSQIGKITCQAWNHNTLSVGTHSGNVYHHDVRVKEHRISSCDAHSESVCGLLWSPDKRYLASSGGDCRINVWEGSTAYSSPESSQRTLEGHTGSVKAMDFTTNSCYQEILVSGGGSNDGTIKLWSLDGSECKIIKEIETHSPVTGVYVKSEFKEVVSFHGNPSNNMSIWKMDTLKHLHSFEPYTERIICHTVSPGHEYIATASADQVVRIWDLFPSDSNKNNKKEFEFSEGPRSHHVHPSHRIR</sequence>
<dbReference type="InterPro" id="IPR015943">
    <property type="entry name" value="WD40/YVTN_repeat-like_dom_sf"/>
</dbReference>
<dbReference type="AlphaFoldDB" id="A0A0N5BFT2"/>
<dbReference type="Pfam" id="PF24807">
    <property type="entry name" value="WD40_CDC20-Fz"/>
    <property type="match status" value="1"/>
</dbReference>
<keyword evidence="10" id="KW-1185">Reference proteome</keyword>
<dbReference type="GO" id="GO:0010997">
    <property type="term" value="F:anaphase-promoting complex binding"/>
    <property type="evidence" value="ECO:0007669"/>
    <property type="project" value="InterPro"/>
</dbReference>
<evidence type="ECO:0000256" key="2">
    <source>
        <dbReference type="ARBA" id="ARBA00022574"/>
    </source>
</evidence>
<dbReference type="GO" id="GO:1990757">
    <property type="term" value="F:ubiquitin ligase activator activity"/>
    <property type="evidence" value="ECO:0007669"/>
    <property type="project" value="TreeGrafter"/>
</dbReference>
<evidence type="ECO:0000256" key="6">
    <source>
        <dbReference type="ARBA" id="ARBA00023306"/>
    </source>
</evidence>
<dbReference type="PROSITE" id="PS00678">
    <property type="entry name" value="WD_REPEATS_1"/>
    <property type="match status" value="1"/>
</dbReference>
<proteinExistence type="inferred from homology"/>
<feature type="compositionally biased region" description="Polar residues" evidence="8">
    <location>
        <begin position="79"/>
        <end position="92"/>
    </location>
</feature>
<feature type="compositionally biased region" description="Basic residues" evidence="8">
    <location>
        <begin position="499"/>
        <end position="509"/>
    </location>
</feature>
<comment type="similarity">
    <text evidence="1">Belongs to the WD repeat CDC20/Fizzy family.</text>
</comment>
<evidence type="ECO:0000256" key="7">
    <source>
        <dbReference type="PROSITE-ProRule" id="PRU00221"/>
    </source>
</evidence>
<dbReference type="SUPFAM" id="SSF50998">
    <property type="entry name" value="Quinoprotein alcohol dehydrogenase-like"/>
    <property type="match status" value="1"/>
</dbReference>
<dbReference type="GO" id="GO:0005680">
    <property type="term" value="C:anaphase-promoting complex"/>
    <property type="evidence" value="ECO:0007669"/>
    <property type="project" value="TreeGrafter"/>
</dbReference>
<evidence type="ECO:0000259" key="9">
    <source>
        <dbReference type="Pfam" id="PF24807"/>
    </source>
</evidence>
<feature type="compositionally biased region" description="Basic and acidic residues" evidence="8">
    <location>
        <begin position="487"/>
        <end position="498"/>
    </location>
</feature>
<dbReference type="InterPro" id="IPR056150">
    <property type="entry name" value="WD40_CDC20-Fz"/>
</dbReference>
<name>A0A0N5BFT2_STREA</name>
<evidence type="ECO:0000256" key="5">
    <source>
        <dbReference type="ARBA" id="ARBA00022776"/>
    </source>
</evidence>
<evidence type="ECO:0000256" key="3">
    <source>
        <dbReference type="ARBA" id="ARBA00022618"/>
    </source>
</evidence>
<feature type="region of interest" description="Disordered" evidence="8">
    <location>
        <begin position="74"/>
        <end position="100"/>
    </location>
</feature>
<accession>A0A0N5BFT2</accession>
<dbReference type="InterPro" id="IPR019775">
    <property type="entry name" value="WD40_repeat_CS"/>
</dbReference>
<dbReference type="GO" id="GO:0031145">
    <property type="term" value="P:anaphase-promoting complex-dependent catabolic process"/>
    <property type="evidence" value="ECO:0007669"/>
    <property type="project" value="TreeGrafter"/>
</dbReference>
<dbReference type="STRING" id="174720.A0A0N5BFT2"/>
<dbReference type="PANTHER" id="PTHR19918">
    <property type="entry name" value="CELL DIVISION CYCLE 20 CDC20 FIZZY -RELATED"/>
    <property type="match status" value="1"/>
</dbReference>
<feature type="region of interest" description="Disordered" evidence="8">
    <location>
        <begin position="487"/>
        <end position="509"/>
    </location>
</feature>
<keyword evidence="2 7" id="KW-0853">WD repeat</keyword>
<dbReference type="SMART" id="SM00320">
    <property type="entry name" value="WD40"/>
    <property type="match status" value="5"/>
</dbReference>
<keyword evidence="3" id="KW-0132">Cell division</keyword>
<feature type="repeat" description="WD" evidence="7">
    <location>
        <begin position="445"/>
        <end position="478"/>
    </location>
</feature>